<dbReference type="Proteomes" id="UP001165580">
    <property type="component" value="Unassembled WGS sequence"/>
</dbReference>
<evidence type="ECO:0000256" key="1">
    <source>
        <dbReference type="SAM" id="MobiDB-lite"/>
    </source>
</evidence>
<evidence type="ECO:0000313" key="3">
    <source>
        <dbReference type="Proteomes" id="UP001165580"/>
    </source>
</evidence>
<keyword evidence="3" id="KW-1185">Reference proteome</keyword>
<dbReference type="RefSeq" id="WP_259486383.1">
    <property type="nucleotide sequence ID" value="NZ_JANTEZ010000003.1"/>
</dbReference>
<comment type="caution">
    <text evidence="2">The sequence shown here is derived from an EMBL/GenBank/DDBJ whole genome shotgun (WGS) entry which is preliminary data.</text>
</comment>
<proteinExistence type="predicted"/>
<feature type="region of interest" description="Disordered" evidence="1">
    <location>
        <begin position="168"/>
        <end position="189"/>
    </location>
</feature>
<name>A0ABT2GFL8_9MICO</name>
<accession>A0ABT2GFL8</accession>
<organism evidence="2 3">
    <name type="scientific">Herbiconiux gentiana</name>
    <dbReference type="NCBI Taxonomy" id="2970912"/>
    <lineage>
        <taxon>Bacteria</taxon>
        <taxon>Bacillati</taxon>
        <taxon>Actinomycetota</taxon>
        <taxon>Actinomycetes</taxon>
        <taxon>Micrococcales</taxon>
        <taxon>Microbacteriaceae</taxon>
        <taxon>Herbiconiux</taxon>
    </lineage>
</organism>
<evidence type="ECO:0000313" key="2">
    <source>
        <dbReference type="EMBL" id="MCS5714891.1"/>
    </source>
</evidence>
<evidence type="ECO:0008006" key="4">
    <source>
        <dbReference type="Google" id="ProtNLM"/>
    </source>
</evidence>
<gene>
    <name evidence="2" type="ORF">NVV95_10035</name>
</gene>
<reference evidence="2" key="1">
    <citation type="submission" date="2022-08" db="EMBL/GenBank/DDBJ databases">
        <authorList>
            <person name="Deng Y."/>
            <person name="Han X.-F."/>
            <person name="Zhang Y.-Q."/>
        </authorList>
    </citation>
    <scope>NUCLEOTIDE SEQUENCE</scope>
    <source>
        <strain evidence="2">CPCC 205716</strain>
    </source>
</reference>
<dbReference type="EMBL" id="JANTEZ010000003">
    <property type="protein sequence ID" value="MCS5714891.1"/>
    <property type="molecule type" value="Genomic_DNA"/>
</dbReference>
<protein>
    <recommendedName>
        <fullName evidence="4">SRPBCC family protein</fullName>
    </recommendedName>
</protein>
<sequence>MRVLLKLVLDCDPDAAWRAIRSPAVFREVSSPLVEIESLAADGFPTVWEPGQHPVEMRGGGVIPMGKQIIRLNFETRQHGDVRIVHDSGQGVTGAVSTIRLWDHQMAIAPDPAGTGKTLYRDQLKIGAGVLTPFAWYSLWAFWQWRGRKLQQLAPTWAYDLPKPDEAEGVEGVEGVAADGTSDIETASA</sequence>